<comment type="caution">
    <text evidence="2">The sequence shown here is derived from an EMBL/GenBank/DDBJ whole genome shotgun (WGS) entry which is preliminary data.</text>
</comment>
<evidence type="ECO:0000256" key="1">
    <source>
        <dbReference type="SAM" id="Coils"/>
    </source>
</evidence>
<evidence type="ECO:0000313" key="2">
    <source>
        <dbReference type="EMBL" id="CAI9916295.1"/>
    </source>
</evidence>
<feature type="coiled-coil region" evidence="1">
    <location>
        <begin position="495"/>
        <end position="560"/>
    </location>
</feature>
<feature type="coiled-coil region" evidence="1">
    <location>
        <begin position="697"/>
        <end position="731"/>
    </location>
</feature>
<gene>
    <name evidence="2" type="ORF">HINF_LOCUS3940</name>
    <name evidence="3" type="ORF">HINF_LOCUS56648</name>
</gene>
<sequence>MKTNIKQQLALKIGITKKNDVDLHNITDNQLTNDQNTNVTENIQSNKEPLPHSGKLKDNYYNQLLQTNKSIISDMKNQIQTQNQNDVIINETQPEKQHEYIIINTNKNQPEQNQIKNEYNINTSQLFQELSLLKEQLITTQLQNQQIKEDNKNYQTKLQEQTQITINLQNQQLLQQQKATDSIANQNLQELLDNSIALGRQQEQTIIKLESQLQTYQNEVQVLKQDFSKSQQQIIEYTNKNTVLVQESDNKQIQIHDLTEEISQLRFQLNQSETTLNSIQSELQKSQNHQSHFFSLTQLNQQLNMQIAESEAEVHRLTQELIQKQQIEFAFQNLVEEFEELEQVSTQDSANLKKSEAESQALKTHCKLLNEQIKDLKEKLSAAEEIKVQNLEYSRYIESLKQENMQIKVNVSDQSHALNQTQSSFQSLNVETEQLKVKLSESLQKQVKLESDLTEASIRLEQQNFTLNENELELNHLHQFVDSLQVDITSKQKLLLKQNKSFEEMQNHIKLLQQQLLAEQNAHKSTNQIQIKYDNLDSLNKTLTDQITELQSNCKLLQTKLDYESQLNSKINEMLQEKRSVSQVQCDFYEVSNELKLNKIISEQTKQNLNKLEKEHLKATEENQKLRNELNMVRLQTELINKENKVLNEQNDKYKDENDKIKNVNETNTQISYQTQAVHKALVKENEEITSKYLKLLQNVNLKLKSIQKENEFAEAHIKEMEENTLEIQKEIQMQAELHKKTEKQLQTVIIDGKNLESKLFIEQHKVQNGLEQIESVKRELAQCHQMNQKLINGQ</sequence>
<dbReference type="EMBL" id="CATOUU010000096">
    <property type="protein sequence ID" value="CAI9916295.1"/>
    <property type="molecule type" value="Genomic_DNA"/>
</dbReference>
<reference evidence="2" key="1">
    <citation type="submission" date="2023-06" db="EMBL/GenBank/DDBJ databases">
        <authorList>
            <person name="Kurt Z."/>
        </authorList>
    </citation>
    <scope>NUCLEOTIDE SEQUENCE</scope>
</reference>
<keyword evidence="4" id="KW-1185">Reference proteome</keyword>
<name>A0AA86NBC3_9EUKA</name>
<protein>
    <submittedName>
        <fullName evidence="3">Hypothetical_protein</fullName>
    </submittedName>
</protein>
<evidence type="ECO:0000313" key="3">
    <source>
        <dbReference type="EMBL" id="CAL6074326.1"/>
    </source>
</evidence>
<reference evidence="3 4" key="2">
    <citation type="submission" date="2024-07" db="EMBL/GenBank/DDBJ databases">
        <authorList>
            <person name="Akdeniz Z."/>
        </authorList>
    </citation>
    <scope>NUCLEOTIDE SEQUENCE [LARGE SCALE GENOMIC DNA]</scope>
</reference>
<dbReference type="AlphaFoldDB" id="A0AA86NBC3"/>
<accession>A0AA86NBC3</accession>
<dbReference type="EMBL" id="CAXDID020000307">
    <property type="protein sequence ID" value="CAL6074326.1"/>
    <property type="molecule type" value="Genomic_DNA"/>
</dbReference>
<dbReference type="Proteomes" id="UP001642409">
    <property type="component" value="Unassembled WGS sequence"/>
</dbReference>
<evidence type="ECO:0000313" key="4">
    <source>
        <dbReference type="Proteomes" id="UP001642409"/>
    </source>
</evidence>
<keyword evidence="1" id="KW-0175">Coiled coil</keyword>
<proteinExistence type="predicted"/>
<feature type="coiled-coil region" evidence="1">
    <location>
        <begin position="602"/>
        <end position="667"/>
    </location>
</feature>
<feature type="coiled-coil region" evidence="1">
    <location>
        <begin position="199"/>
        <end position="386"/>
    </location>
</feature>
<organism evidence="2">
    <name type="scientific">Hexamita inflata</name>
    <dbReference type="NCBI Taxonomy" id="28002"/>
    <lineage>
        <taxon>Eukaryota</taxon>
        <taxon>Metamonada</taxon>
        <taxon>Diplomonadida</taxon>
        <taxon>Hexamitidae</taxon>
        <taxon>Hexamitinae</taxon>
        <taxon>Hexamita</taxon>
    </lineage>
</organism>